<protein>
    <submittedName>
        <fullName evidence="1">Uncharacterized protein</fullName>
    </submittedName>
</protein>
<evidence type="ECO:0000313" key="2">
    <source>
        <dbReference type="Proteomes" id="UP000709295"/>
    </source>
</evidence>
<feature type="non-terminal residue" evidence="1">
    <location>
        <position position="250"/>
    </location>
</feature>
<organism evidence="1 2">
    <name type="scientific">Phytophthora aleatoria</name>
    <dbReference type="NCBI Taxonomy" id="2496075"/>
    <lineage>
        <taxon>Eukaryota</taxon>
        <taxon>Sar</taxon>
        <taxon>Stramenopiles</taxon>
        <taxon>Oomycota</taxon>
        <taxon>Peronosporomycetes</taxon>
        <taxon>Peronosporales</taxon>
        <taxon>Peronosporaceae</taxon>
        <taxon>Phytophthora</taxon>
    </lineage>
</organism>
<reference evidence="1" key="1">
    <citation type="submission" date="2021-01" db="EMBL/GenBank/DDBJ databases">
        <title>Phytophthora aleatoria, a newly-described species from Pinus radiata is distinct from Phytophthora cactorum isolates based on comparative genomics.</title>
        <authorList>
            <person name="Mcdougal R."/>
            <person name="Panda P."/>
            <person name="Williams N."/>
            <person name="Studholme D.J."/>
        </authorList>
    </citation>
    <scope>NUCLEOTIDE SEQUENCE</scope>
    <source>
        <strain evidence="1">NZFS 4037</strain>
    </source>
</reference>
<name>A0A8J5LWB6_9STRA</name>
<evidence type="ECO:0000313" key="1">
    <source>
        <dbReference type="EMBL" id="KAG6945993.1"/>
    </source>
</evidence>
<sequence length="250" mass="28397">KYYLAKDECLPYRSFPNKQYIGKLIFLAALVRPRYEFGKKRYFDGKIGIWPIIEQTFAQRGSKNRPKGAPITKTISVTRKVYTKMLLEKVFPAIREKWPARRKSRTIKVQQDNAGPHVQDSNDALVKAGQGYGWDIQMVSQPPRSPDLNVLNLGYFHSIQSLQHHTPTFDTDGLIAAVETTCGSVSYRTLDKCFLTLQKVLGTIIACKGGNNYSLPRVRKFHIRNRVTPVSLPGDAEIVNNGFTHLRQSE</sequence>
<accession>A0A8J5LWB6</accession>
<comment type="caution">
    <text evidence="1">The sequence shown here is derived from an EMBL/GenBank/DDBJ whole genome shotgun (WGS) entry which is preliminary data.</text>
</comment>
<gene>
    <name evidence="1" type="ORF">JG688_00016260</name>
</gene>
<keyword evidence="2" id="KW-1185">Reference proteome</keyword>
<dbReference type="PANTHER" id="PTHR47169:SF2">
    <property type="entry name" value="OS01G0541250 PROTEIN"/>
    <property type="match status" value="1"/>
</dbReference>
<dbReference type="EMBL" id="JAENGY010001972">
    <property type="protein sequence ID" value="KAG6945993.1"/>
    <property type="molecule type" value="Genomic_DNA"/>
</dbReference>
<dbReference type="Proteomes" id="UP000709295">
    <property type="component" value="Unassembled WGS sequence"/>
</dbReference>
<dbReference type="PANTHER" id="PTHR47169">
    <property type="entry name" value="OS01G0541250 PROTEIN"/>
    <property type="match status" value="1"/>
</dbReference>
<dbReference type="AlphaFoldDB" id="A0A8J5LWB6"/>
<proteinExistence type="predicted"/>